<keyword evidence="6" id="KW-1185">Reference proteome</keyword>
<dbReference type="GO" id="GO:0006261">
    <property type="term" value="P:DNA-templated DNA replication"/>
    <property type="evidence" value="ECO:0007669"/>
    <property type="project" value="TreeGrafter"/>
</dbReference>
<reference evidence="6" key="2">
    <citation type="journal article" date="2016" name="Sci. Rep.">
        <title>Dictyocaulus viviparus genome, variome and transcriptome elucidate lungworm biology and support future intervention.</title>
        <authorList>
            <person name="McNulty S.N."/>
            <person name="Strube C."/>
            <person name="Rosa B.A."/>
            <person name="Martin J.C."/>
            <person name="Tyagi R."/>
            <person name="Choi Y.J."/>
            <person name="Wang Q."/>
            <person name="Hallsworth Pepin K."/>
            <person name="Zhang X."/>
            <person name="Ozersky P."/>
            <person name="Wilson R.K."/>
            <person name="Sternberg P.W."/>
            <person name="Gasser R.B."/>
            <person name="Mitreva M."/>
        </authorList>
    </citation>
    <scope>NUCLEOTIDE SEQUENCE [LARGE SCALE GENOMIC DNA]</scope>
    <source>
        <strain evidence="6">HannoverDv2000</strain>
    </source>
</reference>
<proteinExistence type="inferred from homology"/>
<organism evidence="5 6">
    <name type="scientific">Dictyocaulus viviparus</name>
    <name type="common">Bovine lungworm</name>
    <dbReference type="NCBI Taxonomy" id="29172"/>
    <lineage>
        <taxon>Eukaryota</taxon>
        <taxon>Metazoa</taxon>
        <taxon>Ecdysozoa</taxon>
        <taxon>Nematoda</taxon>
        <taxon>Chromadorea</taxon>
        <taxon>Rhabditida</taxon>
        <taxon>Rhabditina</taxon>
        <taxon>Rhabditomorpha</taxon>
        <taxon>Strongyloidea</taxon>
        <taxon>Metastrongylidae</taxon>
        <taxon>Dictyocaulus</taxon>
    </lineage>
</organism>
<reference evidence="5 6" key="1">
    <citation type="submission" date="2013-11" db="EMBL/GenBank/DDBJ databases">
        <title>Draft genome of the bovine lungworm Dictyocaulus viviparus.</title>
        <authorList>
            <person name="Mitreva M."/>
        </authorList>
    </citation>
    <scope>NUCLEOTIDE SEQUENCE [LARGE SCALE GENOMIC DNA]</scope>
    <source>
        <strain evidence="5 6">HannoverDv2000</strain>
    </source>
</reference>
<sequence length="512" mass="57638">MAPAPETASADFMKVVDDMWQKNGEMYLTSPCQFFREINEIFSNNKSFVSLHTSEVSPGYLVAARCMIQNTLTPEYFPLKCTAIKGSLTQEMTGCYRDTFDDDVTDIVDSGKHAIRFCYKMVTVPGAVDWWLNNLAATHTTECKLINGEMHEFSTLFPVKVTDFIAKVFDDGSPELKPNTVVDVYGYLYAPLNTIDENESSRNFTVHVLRISEVSHVAPEMSLKGIDLPSIRCDLVKDISLVLGSVTSADIFVNFLISTTYAHPEGGTPLCFVPLNIIGFEDSEAVDVIVKMIQHIMPKVKVLTLTPELLSQKRFAPFKDYASDELLQGELQLSSGTVLIIDETQLPTGTFPVNGFVEENLIVLGDLIVNQRMNYDYSFYKLPMEVDYNILIISKKESRFFKTPFRIPFRQSESVMLFNDVCRKRSFLQQSRIGVRSVCLREDISGRIQDSFVTMCSSLDKKIDKASFLNELLIMSRLVAASNGSPCVELEHWEHAVRIYSANVSACMSLLQ</sequence>
<dbReference type="PANTHER" id="PTHR13489">
    <property type="entry name" value="MINI-CHROMOSOME MAINTENANCE COMPLEX-BINDING PROTEIN"/>
    <property type="match status" value="1"/>
</dbReference>
<dbReference type="Pfam" id="PF09739">
    <property type="entry name" value="MCM_bind"/>
    <property type="match status" value="2"/>
</dbReference>
<dbReference type="EMBL" id="KN716280">
    <property type="protein sequence ID" value="KJH48092.1"/>
    <property type="molecule type" value="Genomic_DNA"/>
</dbReference>
<name>A0A0D8XW99_DICVI</name>
<dbReference type="GO" id="GO:0003682">
    <property type="term" value="F:chromatin binding"/>
    <property type="evidence" value="ECO:0007669"/>
    <property type="project" value="TreeGrafter"/>
</dbReference>
<keyword evidence="4" id="KW-0539">Nucleus</keyword>
<dbReference type="Proteomes" id="UP000053766">
    <property type="component" value="Unassembled WGS sequence"/>
</dbReference>
<dbReference type="AlphaFoldDB" id="A0A0D8XW99"/>
<evidence type="ECO:0000313" key="5">
    <source>
        <dbReference type="EMBL" id="KJH48092.1"/>
    </source>
</evidence>
<dbReference type="STRING" id="29172.A0A0D8XW99"/>
<evidence type="ECO:0000313" key="6">
    <source>
        <dbReference type="Proteomes" id="UP000053766"/>
    </source>
</evidence>
<comment type="similarity">
    <text evidence="2">Belongs to the MCMBP family.</text>
</comment>
<accession>A0A0D8XW99</accession>
<evidence type="ECO:0000256" key="3">
    <source>
        <dbReference type="ARBA" id="ARBA00015405"/>
    </source>
</evidence>
<dbReference type="GO" id="GO:0005634">
    <property type="term" value="C:nucleus"/>
    <property type="evidence" value="ECO:0007669"/>
    <property type="project" value="UniProtKB-SubCell"/>
</dbReference>
<dbReference type="OrthoDB" id="329666at2759"/>
<comment type="subcellular location">
    <subcellularLocation>
        <location evidence="1">Nucleus</location>
    </subcellularLocation>
</comment>
<evidence type="ECO:0000256" key="1">
    <source>
        <dbReference type="ARBA" id="ARBA00004123"/>
    </source>
</evidence>
<evidence type="ECO:0000256" key="2">
    <source>
        <dbReference type="ARBA" id="ARBA00007925"/>
    </source>
</evidence>
<dbReference type="InterPro" id="IPR019140">
    <property type="entry name" value="MCM_complex-bd"/>
</dbReference>
<gene>
    <name evidence="5" type="ORF">DICVIV_05798</name>
</gene>
<dbReference type="PANTHER" id="PTHR13489:SF0">
    <property type="entry name" value="MINI-CHROMOSOME MAINTENANCE COMPLEX-BINDING PROTEIN"/>
    <property type="match status" value="1"/>
</dbReference>
<protein>
    <recommendedName>
        <fullName evidence="3">Mini-chromosome maintenance complex-binding protein</fullName>
    </recommendedName>
</protein>
<evidence type="ECO:0000256" key="4">
    <source>
        <dbReference type="ARBA" id="ARBA00023242"/>
    </source>
</evidence>